<protein>
    <recommendedName>
        <fullName evidence="3">BACK domain-containing protein</fullName>
    </recommendedName>
</protein>
<dbReference type="Proteomes" id="UP000494165">
    <property type="component" value="Unassembled WGS sequence"/>
</dbReference>
<accession>A0A8S1E0X2</accession>
<organism evidence="1 2">
    <name type="scientific">Cloeon dipterum</name>
    <dbReference type="NCBI Taxonomy" id="197152"/>
    <lineage>
        <taxon>Eukaryota</taxon>
        <taxon>Metazoa</taxon>
        <taxon>Ecdysozoa</taxon>
        <taxon>Arthropoda</taxon>
        <taxon>Hexapoda</taxon>
        <taxon>Insecta</taxon>
        <taxon>Pterygota</taxon>
        <taxon>Palaeoptera</taxon>
        <taxon>Ephemeroptera</taxon>
        <taxon>Pisciforma</taxon>
        <taxon>Baetidae</taxon>
        <taxon>Cloeon</taxon>
    </lineage>
</organism>
<dbReference type="AlphaFoldDB" id="A0A8S1E0X2"/>
<evidence type="ECO:0000313" key="2">
    <source>
        <dbReference type="Proteomes" id="UP000494165"/>
    </source>
</evidence>
<reference evidence="1 2" key="1">
    <citation type="submission" date="2020-04" db="EMBL/GenBank/DDBJ databases">
        <authorList>
            <person name="Alioto T."/>
            <person name="Alioto T."/>
            <person name="Gomez Garrido J."/>
        </authorList>
    </citation>
    <scope>NUCLEOTIDE SEQUENCE [LARGE SCALE GENOMIC DNA]</scope>
</reference>
<gene>
    <name evidence="1" type="ORF">CLODIP_2_CD03841</name>
</gene>
<evidence type="ECO:0000313" key="1">
    <source>
        <dbReference type="EMBL" id="CAB3386448.1"/>
    </source>
</evidence>
<sequence>MIREILAQDKLCVSELNMLEALILWGKSEVSRRCLTEEEIKSIAKKEETKMLYKNSNVPACIVNVTTINLLKAVWIP</sequence>
<name>A0A8S1E0X2_9INSE</name>
<proteinExistence type="predicted"/>
<dbReference type="EMBL" id="CADEPI010000484">
    <property type="protein sequence ID" value="CAB3386448.1"/>
    <property type="molecule type" value="Genomic_DNA"/>
</dbReference>
<comment type="caution">
    <text evidence="1">The sequence shown here is derived from an EMBL/GenBank/DDBJ whole genome shotgun (WGS) entry which is preliminary data.</text>
</comment>
<evidence type="ECO:0008006" key="3">
    <source>
        <dbReference type="Google" id="ProtNLM"/>
    </source>
</evidence>
<keyword evidence="2" id="KW-1185">Reference proteome</keyword>